<dbReference type="Pfam" id="PF07495">
    <property type="entry name" value="Y_Y_Y"/>
    <property type="match status" value="1"/>
</dbReference>
<gene>
    <name evidence="4" type="ORF">SAMN05421813_12120</name>
</gene>
<proteinExistence type="predicted"/>
<dbReference type="InterPro" id="IPR015943">
    <property type="entry name" value="WD40/YVTN_repeat-like_dom_sf"/>
</dbReference>
<sequence>MLKSIFTVALCCFLAFSSLANDIQSIGISYVRNYTKSSYLAGNQNWSVTADANRVIYFGNSEGLLSFNGNAWQLYKIPHSLIVRSVAADGKGKVYTGGFGELGYWHFDSKAILKYQSLNHLIPKNYQFNDEIWKIYIDGERVIFQSFGAILIYHKGKIEVIDTGPFLFLMKVKNRFFIQVLKKGLFELKGSRLEFVAGSEILGNMAVLCMLPFNTNSFVIGTSNDGLFVFDGAGFKAWDIPASQFLKTNQLNNGVDLYGKYFAFGTILNGIVIIDKDGNVIQQINKSGGLQNNTVLSLFVDQSNNLWAGLDNGIDRIELNSPLSFFLDKTVGFGTVYSSIIYKDKIYLGTNQGLYYSAWDPMNKVQSFDFKLIPNSQGQVWDLSLIDGELFCGHNNGTFKIKGAALEKVSSINGGWTIKKMSSVPDKLIQGTYNGLVIYNKDGRGKYKFSHKVNGFSAPSRYVEQDEKGNIWSSHAYKGLFKMNLNEELTDIEGPIKNYDQTLGLPSSYGINIFNLFGKIVFTSDSGFYVYDHIIDRFKKYDELNKGLGSFSTSNKVIKADEKSYWFIERGKVALVDFSESGKIKVNSNLFSVLNGRMVQNYENISKIDHNLYLISVDDGFVLYNQNLKEIKQSIPDVIIGKVENITATNFTLTERASLSSPIKIDHQENSIRIYYSLPLYRQSKIMYQYYLEGYSTGWSSWSGVSQKDFTNLPFGTYEFKVRAKVNDTEMSEIASFKFEILPPFYASVWAMFFYSILIVISIYLIRIWYFRKLKKHQEKIQNRVQQERDEHLKQEAIINEQKLIKLKNEKLQTEVDSKSREVTNSAMNIVYKNDLLQKIKGEIVNLKDPQGKVLADDQLKRLQKIIDEGMNDDRDWNLFESSFNETHENFFKKLKSDHPDLVPNDLKLCAYLRMNMSSKEMASMLNISVRGAEIRRYRLRKKLSLSHDKNLVEFLMEL</sequence>
<evidence type="ECO:0000256" key="1">
    <source>
        <dbReference type="SAM" id="Phobius"/>
    </source>
</evidence>
<keyword evidence="5" id="KW-1185">Reference proteome</keyword>
<feature type="domain" description="Two component regulator three Y" evidence="3">
    <location>
        <begin position="684"/>
        <end position="742"/>
    </location>
</feature>
<reference evidence="5" key="1">
    <citation type="submission" date="2016-10" db="EMBL/GenBank/DDBJ databases">
        <authorList>
            <person name="Varghese N."/>
            <person name="Submissions S."/>
        </authorList>
    </citation>
    <scope>NUCLEOTIDE SEQUENCE [LARGE SCALE GENOMIC DNA]</scope>
    <source>
        <strain evidence="5">DSM 24536</strain>
    </source>
</reference>
<evidence type="ECO:0000259" key="3">
    <source>
        <dbReference type="Pfam" id="PF07495"/>
    </source>
</evidence>
<keyword evidence="1" id="KW-0472">Membrane</keyword>
<dbReference type="Proteomes" id="UP000199226">
    <property type="component" value="Unassembled WGS sequence"/>
</dbReference>
<dbReference type="SUPFAM" id="SSF101898">
    <property type="entry name" value="NHL repeat"/>
    <property type="match status" value="1"/>
</dbReference>
<feature type="signal peptide" evidence="2">
    <location>
        <begin position="1"/>
        <end position="20"/>
    </location>
</feature>
<dbReference type="RefSeq" id="WP_090705681.1">
    <property type="nucleotide sequence ID" value="NZ_FNHH01000021.1"/>
</dbReference>
<dbReference type="Gene3D" id="2.60.40.10">
    <property type="entry name" value="Immunoglobulins"/>
    <property type="match status" value="1"/>
</dbReference>
<feature type="transmembrane region" description="Helical" evidence="1">
    <location>
        <begin position="745"/>
        <end position="770"/>
    </location>
</feature>
<dbReference type="Gene3D" id="2.130.10.10">
    <property type="entry name" value="YVTN repeat-like/Quinoprotein amine dehydrogenase"/>
    <property type="match status" value="2"/>
</dbReference>
<dbReference type="AlphaFoldDB" id="A0A1G9VJT8"/>
<dbReference type="STRING" id="990371.SAMN05421813_12120"/>
<keyword evidence="1" id="KW-0812">Transmembrane</keyword>
<name>A0A1G9VJT8_9SPHI</name>
<dbReference type="InterPro" id="IPR036388">
    <property type="entry name" value="WH-like_DNA-bd_sf"/>
</dbReference>
<dbReference type="InterPro" id="IPR016032">
    <property type="entry name" value="Sig_transdc_resp-reg_C-effctor"/>
</dbReference>
<dbReference type="SUPFAM" id="SSF46894">
    <property type="entry name" value="C-terminal effector domain of the bipartite response regulators"/>
    <property type="match status" value="1"/>
</dbReference>
<organism evidence="4 5">
    <name type="scientific">Daejeonella rubra</name>
    <dbReference type="NCBI Taxonomy" id="990371"/>
    <lineage>
        <taxon>Bacteria</taxon>
        <taxon>Pseudomonadati</taxon>
        <taxon>Bacteroidota</taxon>
        <taxon>Sphingobacteriia</taxon>
        <taxon>Sphingobacteriales</taxon>
        <taxon>Sphingobacteriaceae</taxon>
        <taxon>Daejeonella</taxon>
    </lineage>
</organism>
<dbReference type="OrthoDB" id="9809670at2"/>
<keyword evidence="1" id="KW-1133">Transmembrane helix</keyword>
<dbReference type="GO" id="GO:0006355">
    <property type="term" value="P:regulation of DNA-templated transcription"/>
    <property type="evidence" value="ECO:0007669"/>
    <property type="project" value="InterPro"/>
</dbReference>
<protein>
    <submittedName>
        <fullName evidence="4">Y_Y_Y domain-containing protein</fullName>
    </submittedName>
</protein>
<dbReference type="GO" id="GO:0003677">
    <property type="term" value="F:DNA binding"/>
    <property type="evidence" value="ECO:0007669"/>
    <property type="project" value="InterPro"/>
</dbReference>
<accession>A0A1G9VJT8</accession>
<evidence type="ECO:0000256" key="2">
    <source>
        <dbReference type="SAM" id="SignalP"/>
    </source>
</evidence>
<dbReference type="InterPro" id="IPR011123">
    <property type="entry name" value="Y_Y_Y"/>
</dbReference>
<evidence type="ECO:0000313" key="4">
    <source>
        <dbReference type="EMBL" id="SDM72439.1"/>
    </source>
</evidence>
<dbReference type="Gene3D" id="1.10.10.10">
    <property type="entry name" value="Winged helix-like DNA-binding domain superfamily/Winged helix DNA-binding domain"/>
    <property type="match status" value="1"/>
</dbReference>
<dbReference type="EMBL" id="FNHH01000021">
    <property type="protein sequence ID" value="SDM72439.1"/>
    <property type="molecule type" value="Genomic_DNA"/>
</dbReference>
<evidence type="ECO:0000313" key="5">
    <source>
        <dbReference type="Proteomes" id="UP000199226"/>
    </source>
</evidence>
<feature type="chain" id="PRO_5011489994" evidence="2">
    <location>
        <begin position="21"/>
        <end position="959"/>
    </location>
</feature>
<keyword evidence="2" id="KW-0732">Signal</keyword>
<dbReference type="InterPro" id="IPR013783">
    <property type="entry name" value="Ig-like_fold"/>
</dbReference>